<comment type="caution">
    <text evidence="1">The sequence shown here is derived from an EMBL/GenBank/DDBJ whole genome shotgun (WGS) entry which is preliminary data.</text>
</comment>
<reference evidence="1 2" key="1">
    <citation type="submission" date="2019-05" db="EMBL/GenBank/DDBJ databases">
        <title>Another draft genome of Portunus trituberculatus and its Hox gene families provides insights of decapod evolution.</title>
        <authorList>
            <person name="Jeong J.-H."/>
            <person name="Song I."/>
            <person name="Kim S."/>
            <person name="Choi T."/>
            <person name="Kim D."/>
            <person name="Ryu S."/>
            <person name="Kim W."/>
        </authorList>
    </citation>
    <scope>NUCLEOTIDE SEQUENCE [LARGE SCALE GENOMIC DNA]</scope>
    <source>
        <tissue evidence="1">Muscle</tissue>
    </source>
</reference>
<dbReference type="Proteomes" id="UP000324222">
    <property type="component" value="Unassembled WGS sequence"/>
</dbReference>
<evidence type="ECO:0000313" key="1">
    <source>
        <dbReference type="EMBL" id="MPC62581.1"/>
    </source>
</evidence>
<gene>
    <name evidence="1" type="ORF">E2C01_056667</name>
</gene>
<proteinExistence type="predicted"/>
<organism evidence="1 2">
    <name type="scientific">Portunus trituberculatus</name>
    <name type="common">Swimming crab</name>
    <name type="synonym">Neptunus trituberculatus</name>
    <dbReference type="NCBI Taxonomy" id="210409"/>
    <lineage>
        <taxon>Eukaryota</taxon>
        <taxon>Metazoa</taxon>
        <taxon>Ecdysozoa</taxon>
        <taxon>Arthropoda</taxon>
        <taxon>Crustacea</taxon>
        <taxon>Multicrustacea</taxon>
        <taxon>Malacostraca</taxon>
        <taxon>Eumalacostraca</taxon>
        <taxon>Eucarida</taxon>
        <taxon>Decapoda</taxon>
        <taxon>Pleocyemata</taxon>
        <taxon>Brachyura</taxon>
        <taxon>Eubrachyura</taxon>
        <taxon>Portunoidea</taxon>
        <taxon>Portunidae</taxon>
        <taxon>Portuninae</taxon>
        <taxon>Portunus</taxon>
    </lineage>
</organism>
<name>A0A5B7GQY5_PORTR</name>
<accession>A0A5B7GQY5</accession>
<dbReference type="EMBL" id="VSRR010019829">
    <property type="protein sequence ID" value="MPC62581.1"/>
    <property type="molecule type" value="Genomic_DNA"/>
</dbReference>
<dbReference type="AlphaFoldDB" id="A0A5B7GQY5"/>
<sequence>MRNYVIATISTHNTPGTATRSIHHPACIYKPSCSLPISDPPAVTLIQVILRPHRRLPPSLSPRPTMSLGKGKVNTRFPFSFRLRHVSGIHEGRARGRATGITFCRREQVRVCRERVRRPINHRDKIARDTLMCVLMYRRETILPRVKGSGVLGEEGNAGGNEEGLGG</sequence>
<keyword evidence="2" id="KW-1185">Reference proteome</keyword>
<protein>
    <submittedName>
        <fullName evidence="1">Uncharacterized protein</fullName>
    </submittedName>
</protein>
<evidence type="ECO:0000313" key="2">
    <source>
        <dbReference type="Proteomes" id="UP000324222"/>
    </source>
</evidence>